<evidence type="ECO:0000313" key="1">
    <source>
        <dbReference type="EMBL" id="ASN69246.1"/>
    </source>
</evidence>
<proteinExistence type="predicted"/>
<reference evidence="1" key="1">
    <citation type="submission" date="2017-06" db="EMBL/GenBank/DDBJ databases">
        <title>Novel phages from South African skin metaviromes.</title>
        <authorList>
            <person name="van Zyl L.J."/>
            <person name="Abrahams Y."/>
            <person name="Stander E.A."/>
            <person name="Kirby B.M."/>
            <person name="Clavaud C."/>
            <person name="Farcet C."/>
            <person name="Breton L."/>
            <person name="Trindade M.I."/>
        </authorList>
    </citation>
    <scope>NUCLEOTIDE SEQUENCE</scope>
</reference>
<accession>A0A2H4J9R3</accession>
<name>A0A2H4J9R3_9CAUD</name>
<organism evidence="1">
    <name type="scientific">uncultured Caudovirales phage</name>
    <dbReference type="NCBI Taxonomy" id="2100421"/>
    <lineage>
        <taxon>Viruses</taxon>
        <taxon>Duplodnaviria</taxon>
        <taxon>Heunggongvirae</taxon>
        <taxon>Uroviricota</taxon>
        <taxon>Caudoviricetes</taxon>
        <taxon>Peduoviridae</taxon>
        <taxon>Maltschvirus</taxon>
        <taxon>Maltschvirus maltsch</taxon>
    </lineage>
</organism>
<sequence>MEPQPCDHCGRTMGDFAGGYGGMYKDGQHYNLCHPNGPDRPDCYHLVTVYREQIGARRHV</sequence>
<protein>
    <submittedName>
        <fullName evidence="1">Uncharacterized protein</fullName>
    </submittedName>
</protein>
<gene>
    <name evidence="1" type="ORF">7S3_68</name>
</gene>
<dbReference type="EMBL" id="MF417887">
    <property type="protein sequence ID" value="ASN69246.1"/>
    <property type="molecule type" value="Genomic_DNA"/>
</dbReference>